<dbReference type="Pfam" id="PF00535">
    <property type="entry name" value="Glycos_transf_2"/>
    <property type="match status" value="1"/>
</dbReference>
<dbReference type="InterPro" id="IPR001173">
    <property type="entry name" value="Glyco_trans_2-like"/>
</dbReference>
<keyword evidence="4" id="KW-0812">Transmembrane</keyword>
<comment type="subcellular location">
    <subcellularLocation>
        <location evidence="1">Golgi apparatus membrane</location>
        <topology evidence="1">Multi-pass membrane protein</topology>
    </subcellularLocation>
</comment>
<gene>
    <name evidence="10" type="primary">ga16750</name>
    <name evidence="10" type="ORF">PR202_ga16750</name>
</gene>
<keyword evidence="8" id="KW-0961">Cell wall biogenesis/degradation</keyword>
<evidence type="ECO:0000259" key="9">
    <source>
        <dbReference type="Pfam" id="PF00535"/>
    </source>
</evidence>
<evidence type="ECO:0000256" key="1">
    <source>
        <dbReference type="ARBA" id="ARBA00004653"/>
    </source>
</evidence>
<evidence type="ECO:0000256" key="7">
    <source>
        <dbReference type="ARBA" id="ARBA00023136"/>
    </source>
</evidence>
<dbReference type="GO" id="GO:0071555">
    <property type="term" value="P:cell wall organization"/>
    <property type="evidence" value="ECO:0007669"/>
    <property type="project" value="UniProtKB-KW"/>
</dbReference>
<keyword evidence="6" id="KW-0333">Golgi apparatus</keyword>
<reference evidence="10" key="2">
    <citation type="submission" date="2021-12" db="EMBL/GenBank/DDBJ databases">
        <title>Resequencing data analysis of finger millet.</title>
        <authorList>
            <person name="Hatakeyama M."/>
            <person name="Aluri S."/>
            <person name="Balachadran M.T."/>
            <person name="Sivarajan S.R."/>
            <person name="Poveda L."/>
            <person name="Shimizu-Inatsugi R."/>
            <person name="Schlapbach R."/>
            <person name="Sreeman S.M."/>
            <person name="Shimizu K.K."/>
        </authorList>
    </citation>
    <scope>NUCLEOTIDE SEQUENCE</scope>
</reference>
<keyword evidence="5" id="KW-1133">Transmembrane helix</keyword>
<keyword evidence="2" id="KW-0328">Glycosyltransferase</keyword>
<keyword evidence="3" id="KW-0808">Transferase</keyword>
<evidence type="ECO:0000256" key="2">
    <source>
        <dbReference type="ARBA" id="ARBA00022676"/>
    </source>
</evidence>
<feature type="domain" description="Glycosyltransferase 2-like" evidence="9">
    <location>
        <begin position="10"/>
        <end position="86"/>
    </location>
</feature>
<dbReference type="GO" id="GO:0051753">
    <property type="term" value="F:mannan synthase activity"/>
    <property type="evidence" value="ECO:0007669"/>
    <property type="project" value="TreeGrafter"/>
</dbReference>
<protein>
    <recommendedName>
        <fullName evidence="9">Glycosyltransferase 2-like domain-containing protein</fullName>
    </recommendedName>
</protein>
<dbReference type="PANTHER" id="PTHR32044">
    <property type="entry name" value="GLUCOMANNAN 4-BETA-MANNOSYLTRANSFERASE 9"/>
    <property type="match status" value="1"/>
</dbReference>
<dbReference type="GO" id="GO:0000139">
    <property type="term" value="C:Golgi membrane"/>
    <property type="evidence" value="ECO:0007669"/>
    <property type="project" value="UniProtKB-SubCell"/>
</dbReference>
<keyword evidence="11" id="KW-1185">Reference proteome</keyword>
<organism evidence="10 11">
    <name type="scientific">Eleusine coracana subsp. coracana</name>
    <dbReference type="NCBI Taxonomy" id="191504"/>
    <lineage>
        <taxon>Eukaryota</taxon>
        <taxon>Viridiplantae</taxon>
        <taxon>Streptophyta</taxon>
        <taxon>Embryophyta</taxon>
        <taxon>Tracheophyta</taxon>
        <taxon>Spermatophyta</taxon>
        <taxon>Magnoliopsida</taxon>
        <taxon>Liliopsida</taxon>
        <taxon>Poales</taxon>
        <taxon>Poaceae</taxon>
        <taxon>PACMAD clade</taxon>
        <taxon>Chloridoideae</taxon>
        <taxon>Cynodonteae</taxon>
        <taxon>Eleusininae</taxon>
        <taxon>Eleusine</taxon>
    </lineage>
</organism>
<evidence type="ECO:0000256" key="3">
    <source>
        <dbReference type="ARBA" id="ARBA00022679"/>
    </source>
</evidence>
<evidence type="ECO:0000256" key="6">
    <source>
        <dbReference type="ARBA" id="ARBA00023034"/>
    </source>
</evidence>
<evidence type="ECO:0000256" key="4">
    <source>
        <dbReference type="ARBA" id="ARBA00022692"/>
    </source>
</evidence>
<reference evidence="10" key="1">
    <citation type="journal article" date="2018" name="DNA Res.">
        <title>Multiple hybrid de novo genome assembly of finger millet, an orphan allotetraploid crop.</title>
        <authorList>
            <person name="Hatakeyama M."/>
            <person name="Aluri S."/>
            <person name="Balachadran M.T."/>
            <person name="Sivarajan S.R."/>
            <person name="Patrignani A."/>
            <person name="Gruter S."/>
            <person name="Poveda L."/>
            <person name="Shimizu-Inatsugi R."/>
            <person name="Baeten J."/>
            <person name="Francoijs K.J."/>
            <person name="Nataraja K.N."/>
            <person name="Reddy Y.A.N."/>
            <person name="Phadnis S."/>
            <person name="Ravikumar R.L."/>
            <person name="Schlapbach R."/>
            <person name="Sreeman S.M."/>
            <person name="Shimizu K.K."/>
        </authorList>
    </citation>
    <scope>NUCLEOTIDE SEQUENCE</scope>
</reference>
<dbReference type="InterPro" id="IPR029044">
    <property type="entry name" value="Nucleotide-diphossugar_trans"/>
</dbReference>
<evidence type="ECO:0000256" key="8">
    <source>
        <dbReference type="ARBA" id="ARBA00023316"/>
    </source>
</evidence>
<proteinExistence type="predicted"/>
<dbReference type="Gene3D" id="3.90.550.10">
    <property type="entry name" value="Spore Coat Polysaccharide Biosynthesis Protein SpsA, Chain A"/>
    <property type="match status" value="1"/>
</dbReference>
<accession>A0AAV5CNF1</accession>
<dbReference type="EMBL" id="BQKI01000007">
    <property type="protein sequence ID" value="GJM99629.1"/>
    <property type="molecule type" value="Genomic_DNA"/>
</dbReference>
<dbReference type="AlphaFoldDB" id="A0AAV5CNF1"/>
<evidence type="ECO:0000256" key="5">
    <source>
        <dbReference type="ARBA" id="ARBA00022989"/>
    </source>
</evidence>
<sequence>MQELVEVECARWAGKGVRIRYENRSNRNGYKAGAMREGLKKQYAKECEYVAIFDADFQPDADFLRRTVPLLQRDPGLALVQARWRFVNADD</sequence>
<dbReference type="Proteomes" id="UP001054889">
    <property type="component" value="Unassembled WGS sequence"/>
</dbReference>
<name>A0AAV5CNF1_ELECO</name>
<comment type="caution">
    <text evidence="10">The sequence shown here is derived from an EMBL/GenBank/DDBJ whole genome shotgun (WGS) entry which is preliminary data.</text>
</comment>
<keyword evidence="7" id="KW-0472">Membrane</keyword>
<dbReference type="SUPFAM" id="SSF53448">
    <property type="entry name" value="Nucleotide-diphospho-sugar transferases"/>
    <property type="match status" value="1"/>
</dbReference>
<evidence type="ECO:0000313" key="11">
    <source>
        <dbReference type="Proteomes" id="UP001054889"/>
    </source>
</evidence>
<dbReference type="PANTHER" id="PTHR32044:SF64">
    <property type="entry name" value="OS09G0572500 PROTEIN"/>
    <property type="match status" value="1"/>
</dbReference>
<evidence type="ECO:0000313" key="10">
    <source>
        <dbReference type="EMBL" id="GJM99629.1"/>
    </source>
</evidence>